<dbReference type="InterPro" id="IPR037682">
    <property type="entry name" value="TonB_C"/>
</dbReference>
<accession>A0ABQ1KLB6</accession>
<keyword evidence="2" id="KW-0812">Transmembrane</keyword>
<dbReference type="Proteomes" id="UP000645462">
    <property type="component" value="Unassembled WGS sequence"/>
</dbReference>
<evidence type="ECO:0000256" key="1">
    <source>
        <dbReference type="ARBA" id="ARBA00004167"/>
    </source>
</evidence>
<proteinExistence type="predicted"/>
<evidence type="ECO:0000256" key="5">
    <source>
        <dbReference type="SAM" id="MobiDB-lite"/>
    </source>
</evidence>
<sequence length="324" mass="32665">MMRGTGVAKLAAVSVAVVAHGALALALVATEDAQIEGARGGAEVRLGSAFADMSSGVVTAERTEDADAIPSEIPEVIQTDRPVQTPSEGPVRAVEAGRNATLRPEVTPILQAAQPVAAVAAEVAAAPIPEDVAVLAPSSTPEAMAPAPPPDRIEGASSNTAAVVQSLRPKPRSARFEAAHKPAPAKSTAAQLVPRPAAAAKPQRGNADQNARSGEVTGTAAATARQSGDRGRQSNAGNAAVSNYPGQVMRKLSRAGKPRVTARGTALVAFTISANGALATVSLARSSGSPALDQAAVQLVRGAGPFPEPPHGAQRSFSIQIQGR</sequence>
<dbReference type="RefSeq" id="WP_188481396.1">
    <property type="nucleotide sequence ID" value="NZ_BMFC01000002.1"/>
</dbReference>
<evidence type="ECO:0000313" key="8">
    <source>
        <dbReference type="EMBL" id="GGB99488.1"/>
    </source>
</evidence>
<feature type="region of interest" description="Disordered" evidence="5">
    <location>
        <begin position="139"/>
        <end position="241"/>
    </location>
</feature>
<feature type="signal peptide" evidence="6">
    <location>
        <begin position="1"/>
        <end position="24"/>
    </location>
</feature>
<dbReference type="InterPro" id="IPR006260">
    <property type="entry name" value="TonB/TolA_C"/>
</dbReference>
<keyword evidence="9" id="KW-1185">Reference proteome</keyword>
<name>A0ABQ1KLB6_9RHOB</name>
<comment type="caution">
    <text evidence="8">The sequence shown here is derived from an EMBL/GenBank/DDBJ whole genome shotgun (WGS) entry which is preliminary data.</text>
</comment>
<reference evidence="9" key="1">
    <citation type="journal article" date="2019" name="Int. J. Syst. Evol. Microbiol.">
        <title>The Global Catalogue of Microorganisms (GCM) 10K type strain sequencing project: providing services to taxonomists for standard genome sequencing and annotation.</title>
        <authorList>
            <consortium name="The Broad Institute Genomics Platform"/>
            <consortium name="The Broad Institute Genome Sequencing Center for Infectious Disease"/>
            <person name="Wu L."/>
            <person name="Ma J."/>
        </authorList>
    </citation>
    <scope>NUCLEOTIDE SEQUENCE [LARGE SCALE GENOMIC DNA]</scope>
    <source>
        <strain evidence="9">CGMCC 1.12478</strain>
    </source>
</reference>
<gene>
    <name evidence="8" type="ORF">GCM10011363_15210</name>
</gene>
<dbReference type="EMBL" id="BMFC01000002">
    <property type="protein sequence ID" value="GGB99488.1"/>
    <property type="molecule type" value="Genomic_DNA"/>
</dbReference>
<feature type="region of interest" description="Disordered" evidence="5">
    <location>
        <begin position="302"/>
        <end position="324"/>
    </location>
</feature>
<evidence type="ECO:0000313" key="9">
    <source>
        <dbReference type="Proteomes" id="UP000645462"/>
    </source>
</evidence>
<comment type="subcellular location">
    <subcellularLocation>
        <location evidence="1">Membrane</location>
        <topology evidence="1">Single-pass membrane protein</topology>
    </subcellularLocation>
</comment>
<feature type="chain" id="PRO_5046768695" description="TonB C-terminal domain-containing protein" evidence="6">
    <location>
        <begin position="25"/>
        <end position="324"/>
    </location>
</feature>
<feature type="domain" description="TonB C-terminal" evidence="7">
    <location>
        <begin position="238"/>
        <end position="324"/>
    </location>
</feature>
<dbReference type="NCBIfam" id="TIGR01352">
    <property type="entry name" value="tonB_Cterm"/>
    <property type="match status" value="1"/>
</dbReference>
<evidence type="ECO:0000259" key="7">
    <source>
        <dbReference type="PROSITE" id="PS52015"/>
    </source>
</evidence>
<feature type="compositionally biased region" description="Low complexity" evidence="5">
    <location>
        <begin position="189"/>
        <end position="200"/>
    </location>
</feature>
<organism evidence="8 9">
    <name type="scientific">Marivita lacus</name>
    <dbReference type="NCBI Taxonomy" id="1323742"/>
    <lineage>
        <taxon>Bacteria</taxon>
        <taxon>Pseudomonadati</taxon>
        <taxon>Pseudomonadota</taxon>
        <taxon>Alphaproteobacteria</taxon>
        <taxon>Rhodobacterales</taxon>
        <taxon>Roseobacteraceae</taxon>
        <taxon>Marivita</taxon>
    </lineage>
</organism>
<evidence type="ECO:0000256" key="4">
    <source>
        <dbReference type="ARBA" id="ARBA00023136"/>
    </source>
</evidence>
<keyword evidence="4" id="KW-0472">Membrane</keyword>
<dbReference type="PROSITE" id="PS52015">
    <property type="entry name" value="TONB_CTD"/>
    <property type="match status" value="1"/>
</dbReference>
<dbReference type="SUPFAM" id="SSF74653">
    <property type="entry name" value="TolA/TonB C-terminal domain"/>
    <property type="match status" value="1"/>
</dbReference>
<evidence type="ECO:0000256" key="6">
    <source>
        <dbReference type="SAM" id="SignalP"/>
    </source>
</evidence>
<keyword evidence="3" id="KW-1133">Transmembrane helix</keyword>
<dbReference type="Gene3D" id="3.30.1150.10">
    <property type="match status" value="1"/>
</dbReference>
<feature type="compositionally biased region" description="Polar residues" evidence="5">
    <location>
        <begin position="315"/>
        <end position="324"/>
    </location>
</feature>
<protein>
    <recommendedName>
        <fullName evidence="7">TonB C-terminal domain-containing protein</fullName>
    </recommendedName>
</protein>
<keyword evidence="6" id="KW-0732">Signal</keyword>
<evidence type="ECO:0000256" key="2">
    <source>
        <dbReference type="ARBA" id="ARBA00022692"/>
    </source>
</evidence>
<evidence type="ECO:0000256" key="3">
    <source>
        <dbReference type="ARBA" id="ARBA00022989"/>
    </source>
</evidence>
<dbReference type="Pfam" id="PF13103">
    <property type="entry name" value="TonB_2"/>
    <property type="match status" value="1"/>
</dbReference>